<dbReference type="EMBL" id="BAAARJ010000001">
    <property type="protein sequence ID" value="GAA2591337.1"/>
    <property type="molecule type" value="Genomic_DNA"/>
</dbReference>
<comment type="caution">
    <text evidence="2">The sequence shown here is derived from an EMBL/GenBank/DDBJ whole genome shotgun (WGS) entry which is preliminary data.</text>
</comment>
<accession>A0ABN3PNQ7</accession>
<feature type="region of interest" description="Disordered" evidence="1">
    <location>
        <begin position="38"/>
        <end position="78"/>
    </location>
</feature>
<evidence type="ECO:0000256" key="1">
    <source>
        <dbReference type="SAM" id="MobiDB-lite"/>
    </source>
</evidence>
<organism evidence="2 3">
    <name type="scientific">Streptomyces axinellae</name>
    <dbReference type="NCBI Taxonomy" id="552788"/>
    <lineage>
        <taxon>Bacteria</taxon>
        <taxon>Bacillati</taxon>
        <taxon>Actinomycetota</taxon>
        <taxon>Actinomycetes</taxon>
        <taxon>Kitasatosporales</taxon>
        <taxon>Streptomycetaceae</taxon>
        <taxon>Streptomyces</taxon>
    </lineage>
</organism>
<dbReference type="Proteomes" id="UP001501447">
    <property type="component" value="Unassembled WGS sequence"/>
</dbReference>
<sequence length="78" mass="8212">MPNAAATANVPTGPVTDWYGSGSKSELSSTMLSTAYAEPTDAARKGRNGWGFERTSENGGERGRVRWAAGYPVAPHTP</sequence>
<name>A0ABN3PNQ7_9ACTN</name>
<keyword evidence="3" id="KW-1185">Reference proteome</keyword>
<protein>
    <submittedName>
        <fullName evidence="2">Uncharacterized protein</fullName>
    </submittedName>
</protein>
<proteinExistence type="predicted"/>
<feature type="compositionally biased region" description="Basic and acidic residues" evidence="1">
    <location>
        <begin position="54"/>
        <end position="64"/>
    </location>
</feature>
<evidence type="ECO:0000313" key="2">
    <source>
        <dbReference type="EMBL" id="GAA2591337.1"/>
    </source>
</evidence>
<evidence type="ECO:0000313" key="3">
    <source>
        <dbReference type="Proteomes" id="UP001501447"/>
    </source>
</evidence>
<feature type="region of interest" description="Disordered" evidence="1">
    <location>
        <begin position="1"/>
        <end position="25"/>
    </location>
</feature>
<reference evidence="2 3" key="1">
    <citation type="journal article" date="2019" name="Int. J. Syst. Evol. Microbiol.">
        <title>The Global Catalogue of Microorganisms (GCM) 10K type strain sequencing project: providing services to taxonomists for standard genome sequencing and annotation.</title>
        <authorList>
            <consortium name="The Broad Institute Genomics Platform"/>
            <consortium name="The Broad Institute Genome Sequencing Center for Infectious Disease"/>
            <person name="Wu L."/>
            <person name="Ma J."/>
        </authorList>
    </citation>
    <scope>NUCLEOTIDE SEQUENCE [LARGE SCALE GENOMIC DNA]</scope>
    <source>
        <strain evidence="2 3">JCM 16373</strain>
    </source>
</reference>
<gene>
    <name evidence="2" type="ORF">GCM10009863_00360</name>
</gene>